<accession>A0A1H2M643</accession>
<dbReference type="AlphaFoldDB" id="A0A1H2M643"/>
<evidence type="ECO:0000313" key="1">
    <source>
        <dbReference type="EMBL" id="SDU88730.1"/>
    </source>
</evidence>
<dbReference type="Proteomes" id="UP000198600">
    <property type="component" value="Chromosome I"/>
</dbReference>
<gene>
    <name evidence="1" type="ORF">SAMN05216202_1107</name>
</gene>
<reference evidence="2" key="1">
    <citation type="submission" date="2016-10" db="EMBL/GenBank/DDBJ databases">
        <authorList>
            <person name="Varghese N."/>
            <person name="Submissions S."/>
        </authorList>
    </citation>
    <scope>NUCLEOTIDE SEQUENCE [LARGE SCALE GENOMIC DNA]</scope>
    <source>
        <strain evidence="2">LMG 2223</strain>
    </source>
</reference>
<name>A0A1H2M643_9PSED</name>
<keyword evidence="2" id="KW-1185">Reference proteome</keyword>
<dbReference type="STRING" id="46679.SAMN05216202_1107"/>
<proteinExistence type="predicted"/>
<sequence length="55" mass="5754">MSCAKAVIIRLSGLNAMSQTVLVGGTDKNGSPKAAARFSPINQARRLSISLASFF</sequence>
<dbReference type="EMBL" id="LT629802">
    <property type="protein sequence ID" value="SDU88730.1"/>
    <property type="molecule type" value="Genomic_DNA"/>
</dbReference>
<protein>
    <submittedName>
        <fullName evidence="1">Uncharacterized protein</fullName>
    </submittedName>
</protein>
<evidence type="ECO:0000313" key="2">
    <source>
        <dbReference type="Proteomes" id="UP000198600"/>
    </source>
</evidence>
<organism evidence="1 2">
    <name type="scientific">Pseudomonas mucidolens</name>
    <dbReference type="NCBI Taxonomy" id="46679"/>
    <lineage>
        <taxon>Bacteria</taxon>
        <taxon>Pseudomonadati</taxon>
        <taxon>Pseudomonadota</taxon>
        <taxon>Gammaproteobacteria</taxon>
        <taxon>Pseudomonadales</taxon>
        <taxon>Pseudomonadaceae</taxon>
        <taxon>Pseudomonas</taxon>
    </lineage>
</organism>